<keyword evidence="1" id="KW-0812">Transmembrane</keyword>
<proteinExistence type="predicted"/>
<reference evidence="2 3" key="1">
    <citation type="journal article" date="2019" name="Int. J. Syst. Evol. Microbiol.">
        <title>The Global Catalogue of Microorganisms (GCM) 10K type strain sequencing project: providing services to taxonomists for standard genome sequencing and annotation.</title>
        <authorList>
            <consortium name="The Broad Institute Genomics Platform"/>
            <consortium name="The Broad Institute Genome Sequencing Center for Infectious Disease"/>
            <person name="Wu L."/>
            <person name="Ma J."/>
        </authorList>
    </citation>
    <scope>NUCLEOTIDE SEQUENCE [LARGE SCALE GENOMIC DNA]</scope>
    <source>
        <strain evidence="2 3">JCM 16014</strain>
    </source>
</reference>
<evidence type="ECO:0000313" key="2">
    <source>
        <dbReference type="EMBL" id="GAA2013645.1"/>
    </source>
</evidence>
<name>A0ABN2TN88_9ACTN</name>
<dbReference type="EMBL" id="BAAAQN010000002">
    <property type="protein sequence ID" value="GAA2013645.1"/>
    <property type="molecule type" value="Genomic_DNA"/>
</dbReference>
<accession>A0ABN2TN88</accession>
<protein>
    <submittedName>
        <fullName evidence="2">Uncharacterized protein</fullName>
    </submittedName>
</protein>
<evidence type="ECO:0000256" key="1">
    <source>
        <dbReference type="SAM" id="Phobius"/>
    </source>
</evidence>
<sequence>MFVAAVIIAIILILHIIFVLLDANGGNDIVRTDADWAGWLATWFKDLFTPDSPKLNVFLNYGLATLVYLAVGGILRRVLNDALA</sequence>
<comment type="caution">
    <text evidence="2">The sequence shown here is derived from an EMBL/GenBank/DDBJ whole genome shotgun (WGS) entry which is preliminary data.</text>
</comment>
<organism evidence="2 3">
    <name type="scientific">Catenulispora yoronensis</name>
    <dbReference type="NCBI Taxonomy" id="450799"/>
    <lineage>
        <taxon>Bacteria</taxon>
        <taxon>Bacillati</taxon>
        <taxon>Actinomycetota</taxon>
        <taxon>Actinomycetes</taxon>
        <taxon>Catenulisporales</taxon>
        <taxon>Catenulisporaceae</taxon>
        <taxon>Catenulispora</taxon>
    </lineage>
</organism>
<dbReference type="Proteomes" id="UP001500751">
    <property type="component" value="Unassembled WGS sequence"/>
</dbReference>
<keyword evidence="3" id="KW-1185">Reference proteome</keyword>
<keyword evidence="1" id="KW-0472">Membrane</keyword>
<keyword evidence="1" id="KW-1133">Transmembrane helix</keyword>
<feature type="transmembrane region" description="Helical" evidence="1">
    <location>
        <begin position="58"/>
        <end position="79"/>
    </location>
</feature>
<evidence type="ECO:0000313" key="3">
    <source>
        <dbReference type="Proteomes" id="UP001500751"/>
    </source>
</evidence>
<gene>
    <name evidence="2" type="ORF">GCM10009839_05540</name>
</gene>